<accession>A0ABR7NBA7</accession>
<sequence>MKVAFIVDGEPKAKQRPRVVQTDHGSVAYTPRQTKNYEDWVKCCYINQVGRIKLQAPIRATITGVFPIPKSTPKYKRVKMLAGEILHTKKIDCDNLAKAILDSLNKIAYDDDSGISMLVVDKIYGEMPRVEITLEEIGQ</sequence>
<comment type="caution">
    <text evidence="1">The sequence shown here is derived from an EMBL/GenBank/DDBJ whole genome shotgun (WGS) entry which is preliminary data.</text>
</comment>
<dbReference type="Proteomes" id="UP000657421">
    <property type="component" value="Unassembled WGS sequence"/>
</dbReference>
<dbReference type="InterPro" id="IPR036614">
    <property type="entry name" value="RusA-like_sf"/>
</dbReference>
<keyword evidence="2" id="KW-1185">Reference proteome</keyword>
<evidence type="ECO:0000313" key="2">
    <source>
        <dbReference type="Proteomes" id="UP000657421"/>
    </source>
</evidence>
<dbReference type="RefSeq" id="WP_249308973.1">
    <property type="nucleotide sequence ID" value="NZ_JACRSZ010000011.1"/>
</dbReference>
<evidence type="ECO:0000313" key="1">
    <source>
        <dbReference type="EMBL" id="MBC8573684.1"/>
    </source>
</evidence>
<reference evidence="1 2" key="1">
    <citation type="submission" date="2020-08" db="EMBL/GenBank/DDBJ databases">
        <title>Genome public.</title>
        <authorList>
            <person name="Liu C."/>
            <person name="Sun Q."/>
        </authorList>
    </citation>
    <scope>NUCLEOTIDE SEQUENCE [LARGE SCALE GENOMIC DNA]</scope>
    <source>
        <strain evidence="1 2">NSJ-46</strain>
    </source>
</reference>
<dbReference type="InterPro" id="IPR008822">
    <property type="entry name" value="Endonuclease_RusA-like"/>
</dbReference>
<dbReference type="Pfam" id="PF05866">
    <property type="entry name" value="RusA"/>
    <property type="match status" value="1"/>
</dbReference>
<name>A0ABR7NBA7_9FIRM</name>
<dbReference type="SUPFAM" id="SSF103084">
    <property type="entry name" value="Holliday junction resolvase RusA"/>
    <property type="match status" value="1"/>
</dbReference>
<protein>
    <submittedName>
        <fullName evidence="1">RusA family crossover junction endodeoxyribonuclease</fullName>
    </submittedName>
</protein>
<dbReference type="EMBL" id="JACRSZ010000011">
    <property type="protein sequence ID" value="MBC8573684.1"/>
    <property type="molecule type" value="Genomic_DNA"/>
</dbReference>
<dbReference type="Gene3D" id="3.30.1330.70">
    <property type="entry name" value="Holliday junction resolvase RusA"/>
    <property type="match status" value="1"/>
</dbReference>
<organism evidence="1 2">
    <name type="scientific">Jingyaoa shaoxingensis</name>
    <dbReference type="NCBI Taxonomy" id="2763671"/>
    <lineage>
        <taxon>Bacteria</taxon>
        <taxon>Bacillati</taxon>
        <taxon>Bacillota</taxon>
        <taxon>Clostridia</taxon>
        <taxon>Lachnospirales</taxon>
        <taxon>Lachnospiraceae</taxon>
        <taxon>Jingyaoa</taxon>
    </lineage>
</organism>
<proteinExistence type="predicted"/>
<gene>
    <name evidence="1" type="ORF">H8716_11410</name>
</gene>